<evidence type="ECO:0000313" key="4">
    <source>
        <dbReference type="Proteomes" id="UP000637239"/>
    </source>
</evidence>
<dbReference type="Gene3D" id="3.20.20.140">
    <property type="entry name" value="Metal-dependent hydrolases"/>
    <property type="match status" value="1"/>
</dbReference>
<feature type="domain" description="Amidohydrolase-related" evidence="2">
    <location>
        <begin position="122"/>
        <end position="359"/>
    </location>
</feature>
<dbReference type="GO" id="GO:0016787">
    <property type="term" value="F:hydrolase activity"/>
    <property type="evidence" value="ECO:0007669"/>
    <property type="project" value="InterPro"/>
</dbReference>
<sequence>MPIPIVDSHIHLFPDSHLPSLAWYGPNSPLGSQHCVDEYRQATSSTPIISDSTKPLYLRGFIFIETDRLSSVEESGHGWKHVLDEVALLARVVRGEPIDGDQHRYVDRPPCLGIVPWAPVPGGAVVLERYVKKVKQAAETDDVWRKIRGVRYLVQDKPSGVMLQPEFIDGLKWLGRKQLTFDLGVDARQSGLWQLREAVEMMERVYEGVDEKDQVVMVINHLCKPNLRLPFASPESTTTHPDFLEWKTLVTAMARYPTAYMKLSGGFSELPPLSPAPEPDIKFLVERLHSWTDAVFDAFGPDRVMFGSDWPVCNLGGGGNDATWRRWRTVVEGVLERRGLSEEQRKGVWGKVALKAYGIEIEGL</sequence>
<evidence type="ECO:0000256" key="1">
    <source>
        <dbReference type="ARBA" id="ARBA00038310"/>
    </source>
</evidence>
<dbReference type="GeneID" id="66981980"/>
<dbReference type="PANTHER" id="PTHR43569:SF2">
    <property type="entry name" value="AMIDOHYDROLASE-RELATED DOMAIN-CONTAINING PROTEIN"/>
    <property type="match status" value="1"/>
</dbReference>
<dbReference type="PANTHER" id="PTHR43569">
    <property type="entry name" value="AMIDOHYDROLASE"/>
    <property type="match status" value="1"/>
</dbReference>
<dbReference type="AlphaFoldDB" id="A0A7R7ZNJ8"/>
<comment type="similarity">
    <text evidence="1">Belongs to the metallo-dependent hydrolases superfamily.</text>
</comment>
<organism evidence="3 4">
    <name type="scientific">Aspergillus chevalieri</name>
    <name type="common">Eurotium chevalieri</name>
    <dbReference type="NCBI Taxonomy" id="182096"/>
    <lineage>
        <taxon>Eukaryota</taxon>
        <taxon>Fungi</taxon>
        <taxon>Dikarya</taxon>
        <taxon>Ascomycota</taxon>
        <taxon>Pezizomycotina</taxon>
        <taxon>Eurotiomycetes</taxon>
        <taxon>Eurotiomycetidae</taxon>
        <taxon>Eurotiales</taxon>
        <taxon>Aspergillaceae</taxon>
        <taxon>Aspergillus</taxon>
        <taxon>Aspergillus subgen. Aspergillus</taxon>
    </lineage>
</organism>
<dbReference type="KEGG" id="ache:ACHE_40185S"/>
<keyword evidence="4" id="KW-1185">Reference proteome</keyword>
<dbReference type="EMBL" id="AP024419">
    <property type="protein sequence ID" value="BCR87621.1"/>
    <property type="molecule type" value="Genomic_DNA"/>
</dbReference>
<gene>
    <name evidence="3" type="ORF">ACHE_40185S</name>
</gene>
<dbReference type="SUPFAM" id="SSF51556">
    <property type="entry name" value="Metallo-dependent hydrolases"/>
    <property type="match status" value="1"/>
</dbReference>
<dbReference type="InterPro" id="IPR032466">
    <property type="entry name" value="Metal_Hydrolase"/>
</dbReference>
<accession>A0A7R7ZNJ8</accession>
<dbReference type="InterPro" id="IPR052350">
    <property type="entry name" value="Metallo-dep_Lactonases"/>
</dbReference>
<protein>
    <recommendedName>
        <fullName evidence="2">Amidohydrolase-related domain-containing protein</fullName>
    </recommendedName>
</protein>
<proteinExistence type="inferred from homology"/>
<evidence type="ECO:0000313" key="3">
    <source>
        <dbReference type="EMBL" id="BCR87621.1"/>
    </source>
</evidence>
<reference evidence="3" key="2">
    <citation type="submission" date="2021-02" db="EMBL/GenBank/DDBJ databases">
        <title>Aspergillus chevalieri M1 genome sequence.</title>
        <authorList>
            <person name="Kadooka C."/>
            <person name="Mori K."/>
            <person name="Futagami T."/>
        </authorList>
    </citation>
    <scope>NUCLEOTIDE SEQUENCE</scope>
    <source>
        <strain evidence="3">M1</strain>
    </source>
</reference>
<dbReference type="Proteomes" id="UP000637239">
    <property type="component" value="Chromosome 4"/>
</dbReference>
<name>A0A7R7ZNJ8_ASPCH</name>
<dbReference type="InterPro" id="IPR006680">
    <property type="entry name" value="Amidohydro-rel"/>
</dbReference>
<dbReference type="Pfam" id="PF04909">
    <property type="entry name" value="Amidohydro_2"/>
    <property type="match status" value="1"/>
</dbReference>
<evidence type="ECO:0000259" key="2">
    <source>
        <dbReference type="Pfam" id="PF04909"/>
    </source>
</evidence>
<reference evidence="3" key="1">
    <citation type="submission" date="2021-01" db="EMBL/GenBank/DDBJ databases">
        <authorList>
            <consortium name="Aspergillus chevalieri M1 genome sequencing consortium"/>
            <person name="Kazuki M."/>
            <person name="Futagami T."/>
        </authorList>
    </citation>
    <scope>NUCLEOTIDE SEQUENCE</scope>
    <source>
        <strain evidence="3">M1</strain>
    </source>
</reference>
<dbReference type="RefSeq" id="XP_043136143.1">
    <property type="nucleotide sequence ID" value="XM_043278356.1"/>
</dbReference>